<dbReference type="EMBL" id="SJJZ01000003">
    <property type="protein sequence ID" value="TCC05476.1"/>
    <property type="molecule type" value="Genomic_DNA"/>
</dbReference>
<feature type="region of interest" description="Disordered" evidence="1">
    <location>
        <begin position="126"/>
        <end position="175"/>
    </location>
</feature>
<comment type="caution">
    <text evidence="2">The sequence shown here is derived from an EMBL/GenBank/DDBJ whole genome shotgun (WGS) entry which is preliminary data.</text>
</comment>
<proteinExistence type="predicted"/>
<name>A0A4V2LYS8_9ACTN</name>
<dbReference type="RefSeq" id="WP_131342074.1">
    <property type="nucleotide sequence ID" value="NZ_SJJZ01000003.1"/>
</dbReference>
<accession>A0A4V2LYS8</accession>
<gene>
    <name evidence="2" type="ORF">E0H45_26010</name>
</gene>
<evidence type="ECO:0000313" key="2">
    <source>
        <dbReference type="EMBL" id="TCC05476.1"/>
    </source>
</evidence>
<keyword evidence="3" id="KW-1185">Reference proteome</keyword>
<dbReference type="AlphaFoldDB" id="A0A4V2LYS8"/>
<reference evidence="2 3" key="1">
    <citation type="submission" date="2019-02" db="EMBL/GenBank/DDBJ databases">
        <title>Kribbella capetownensis sp. nov. and Kribbella speibonae sp. nov., isolated from soil.</title>
        <authorList>
            <person name="Curtis S.M."/>
            <person name="Norton I."/>
            <person name="Everest G.J."/>
            <person name="Meyers P.R."/>
        </authorList>
    </citation>
    <scope>NUCLEOTIDE SEQUENCE [LARGE SCALE GENOMIC DNA]</scope>
    <source>
        <strain evidence="2 3">KCTC 29219</strain>
    </source>
</reference>
<evidence type="ECO:0000313" key="3">
    <source>
        <dbReference type="Proteomes" id="UP000292346"/>
    </source>
</evidence>
<dbReference type="Proteomes" id="UP000292346">
    <property type="component" value="Unassembled WGS sequence"/>
</dbReference>
<evidence type="ECO:0000256" key="1">
    <source>
        <dbReference type="SAM" id="MobiDB-lite"/>
    </source>
</evidence>
<sequence length="175" mass="19142">MDLSDSPARKTVEFGRAITGQELIDAVEKTCEQAGGALYKEKILDEDIMYLVGRQGWNDADNLLVTPDRTTAPIAPEKTYTSAVVVRHDQPVAGREYDESGPYTRDQEIQSVVTFSEKLAQAVRQQQEPGLEKGLNPNALTVVSRPAPGSAAEAADWHRRDTGTAHGRTDGPHTR</sequence>
<organism evidence="2 3">
    <name type="scientific">Kribbella soli</name>
    <dbReference type="NCBI Taxonomy" id="1124743"/>
    <lineage>
        <taxon>Bacteria</taxon>
        <taxon>Bacillati</taxon>
        <taxon>Actinomycetota</taxon>
        <taxon>Actinomycetes</taxon>
        <taxon>Propionibacteriales</taxon>
        <taxon>Kribbellaceae</taxon>
        <taxon>Kribbella</taxon>
    </lineage>
</organism>
<protein>
    <submittedName>
        <fullName evidence="2">Uncharacterized protein</fullName>
    </submittedName>
</protein>
<feature type="compositionally biased region" description="Basic and acidic residues" evidence="1">
    <location>
        <begin position="155"/>
        <end position="175"/>
    </location>
</feature>